<reference evidence="1" key="1">
    <citation type="journal article" date="2023" name="G3 (Bethesda)">
        <title>Whole genome assemblies of Zophobas morio and Tenebrio molitor.</title>
        <authorList>
            <person name="Kaur S."/>
            <person name="Stinson S.A."/>
            <person name="diCenzo G.C."/>
        </authorList>
    </citation>
    <scope>NUCLEOTIDE SEQUENCE</scope>
    <source>
        <strain evidence="1">QUZm001</strain>
    </source>
</reference>
<gene>
    <name evidence="1" type="ORF">Zmor_016437</name>
</gene>
<evidence type="ECO:0000313" key="2">
    <source>
        <dbReference type="Proteomes" id="UP001168821"/>
    </source>
</evidence>
<name>A0AA38HJB5_9CUCU</name>
<accession>A0AA38HJB5</accession>
<dbReference type="Proteomes" id="UP001168821">
    <property type="component" value="Unassembled WGS sequence"/>
</dbReference>
<protein>
    <submittedName>
        <fullName evidence="1">Uncharacterized protein</fullName>
    </submittedName>
</protein>
<organism evidence="1 2">
    <name type="scientific">Zophobas morio</name>
    <dbReference type="NCBI Taxonomy" id="2755281"/>
    <lineage>
        <taxon>Eukaryota</taxon>
        <taxon>Metazoa</taxon>
        <taxon>Ecdysozoa</taxon>
        <taxon>Arthropoda</taxon>
        <taxon>Hexapoda</taxon>
        <taxon>Insecta</taxon>
        <taxon>Pterygota</taxon>
        <taxon>Neoptera</taxon>
        <taxon>Endopterygota</taxon>
        <taxon>Coleoptera</taxon>
        <taxon>Polyphaga</taxon>
        <taxon>Cucujiformia</taxon>
        <taxon>Tenebrionidae</taxon>
        <taxon>Zophobas</taxon>
    </lineage>
</organism>
<sequence>MSTEKQAYKVVLAQEKQAIKSNSADIKSYKATTRSDMKEQIKNLRVELSKAKELPNKKAIIDQKTNVRGQINEAMDNRVVKNEEFMAKYSKPMFDEFNKKVQTY</sequence>
<comment type="caution">
    <text evidence="1">The sequence shown here is derived from an EMBL/GenBank/DDBJ whole genome shotgun (WGS) entry which is preliminary data.</text>
</comment>
<evidence type="ECO:0000313" key="1">
    <source>
        <dbReference type="EMBL" id="KAJ3634487.1"/>
    </source>
</evidence>
<keyword evidence="2" id="KW-1185">Reference proteome</keyword>
<dbReference type="AlphaFoldDB" id="A0AA38HJB5"/>
<dbReference type="EMBL" id="JALNTZ010000433">
    <property type="protein sequence ID" value="KAJ3634487.1"/>
    <property type="molecule type" value="Genomic_DNA"/>
</dbReference>
<proteinExistence type="predicted"/>